<gene>
    <name evidence="2" type="ORF">ILYODFUR_008063</name>
</gene>
<evidence type="ECO:0000256" key="1">
    <source>
        <dbReference type="SAM" id="MobiDB-lite"/>
    </source>
</evidence>
<organism evidence="2 3">
    <name type="scientific">Ilyodon furcidens</name>
    <name type="common">goldbreast splitfin</name>
    <dbReference type="NCBI Taxonomy" id="33524"/>
    <lineage>
        <taxon>Eukaryota</taxon>
        <taxon>Metazoa</taxon>
        <taxon>Chordata</taxon>
        <taxon>Craniata</taxon>
        <taxon>Vertebrata</taxon>
        <taxon>Euteleostomi</taxon>
        <taxon>Actinopterygii</taxon>
        <taxon>Neopterygii</taxon>
        <taxon>Teleostei</taxon>
        <taxon>Neoteleostei</taxon>
        <taxon>Acanthomorphata</taxon>
        <taxon>Ovalentaria</taxon>
        <taxon>Atherinomorphae</taxon>
        <taxon>Cyprinodontiformes</taxon>
        <taxon>Goodeidae</taxon>
        <taxon>Ilyodon</taxon>
    </lineage>
</organism>
<comment type="caution">
    <text evidence="2">The sequence shown here is derived from an EMBL/GenBank/DDBJ whole genome shotgun (WGS) entry which is preliminary data.</text>
</comment>
<dbReference type="Proteomes" id="UP001482620">
    <property type="component" value="Unassembled WGS sequence"/>
</dbReference>
<sequence length="112" mass="12952">MKSGISRSVADDKSVSVCPRFFPGPGEDPGEERHRRIDQRMGALEVSWGENIAYCTDLRPPAEIRLMSHSWFCDRVSRGQSSRRWRSFTFVCDYVWCIQNFKKVFPSNVVCT</sequence>
<reference evidence="2 3" key="1">
    <citation type="submission" date="2021-06" db="EMBL/GenBank/DDBJ databases">
        <authorList>
            <person name="Palmer J.M."/>
        </authorList>
    </citation>
    <scope>NUCLEOTIDE SEQUENCE [LARGE SCALE GENOMIC DNA]</scope>
    <source>
        <strain evidence="3">if_2019</strain>
        <tissue evidence="2">Muscle</tissue>
    </source>
</reference>
<keyword evidence="3" id="KW-1185">Reference proteome</keyword>
<evidence type="ECO:0000313" key="2">
    <source>
        <dbReference type="EMBL" id="MEQ2224496.1"/>
    </source>
</evidence>
<dbReference type="EMBL" id="JAHRIQ010012118">
    <property type="protein sequence ID" value="MEQ2224496.1"/>
    <property type="molecule type" value="Genomic_DNA"/>
</dbReference>
<proteinExistence type="predicted"/>
<evidence type="ECO:0000313" key="3">
    <source>
        <dbReference type="Proteomes" id="UP001482620"/>
    </source>
</evidence>
<accession>A0ABV0SXB4</accession>
<name>A0ABV0SXB4_9TELE</name>
<feature type="region of interest" description="Disordered" evidence="1">
    <location>
        <begin position="1"/>
        <end position="34"/>
    </location>
</feature>
<protein>
    <submittedName>
        <fullName evidence="2">Uncharacterized protein</fullName>
    </submittedName>
</protein>